<name>A0A0C3HIS4_OIDMZ</name>
<dbReference type="OrthoDB" id="9970474at2759"/>
<dbReference type="SUPFAM" id="SSF160104">
    <property type="entry name" value="Acetoacetate decarboxylase-like"/>
    <property type="match status" value="1"/>
</dbReference>
<dbReference type="InParanoid" id="A0A0C3HIS4"/>
<reference evidence="2" key="2">
    <citation type="submission" date="2015-01" db="EMBL/GenBank/DDBJ databases">
        <title>Evolutionary Origins and Diversification of the Mycorrhizal Mutualists.</title>
        <authorList>
            <consortium name="DOE Joint Genome Institute"/>
            <consortium name="Mycorrhizal Genomics Consortium"/>
            <person name="Kohler A."/>
            <person name="Kuo A."/>
            <person name="Nagy L.G."/>
            <person name="Floudas D."/>
            <person name="Copeland A."/>
            <person name="Barry K.W."/>
            <person name="Cichocki N."/>
            <person name="Veneault-Fourrey C."/>
            <person name="LaButti K."/>
            <person name="Lindquist E.A."/>
            <person name="Lipzen A."/>
            <person name="Lundell T."/>
            <person name="Morin E."/>
            <person name="Murat C."/>
            <person name="Riley R."/>
            <person name="Ohm R."/>
            <person name="Sun H."/>
            <person name="Tunlid A."/>
            <person name="Henrissat B."/>
            <person name="Grigoriev I.V."/>
            <person name="Hibbett D.S."/>
            <person name="Martin F."/>
        </authorList>
    </citation>
    <scope>NUCLEOTIDE SEQUENCE [LARGE SCALE GENOMIC DNA]</scope>
    <source>
        <strain evidence="2">Zn</strain>
    </source>
</reference>
<dbReference type="Proteomes" id="UP000054321">
    <property type="component" value="Unassembled WGS sequence"/>
</dbReference>
<protein>
    <submittedName>
        <fullName evidence="1">Uncharacterized protein</fullName>
    </submittedName>
</protein>
<dbReference type="PANTHER" id="PTHR40518">
    <property type="entry name" value="ACETOACETATE DECARBOXYLASE"/>
    <property type="match status" value="1"/>
</dbReference>
<proteinExistence type="predicted"/>
<keyword evidence="2" id="KW-1185">Reference proteome</keyword>
<dbReference type="AlphaFoldDB" id="A0A0C3HIS4"/>
<dbReference type="PANTHER" id="PTHR40518:SF1">
    <property type="entry name" value="ACETOACETATE DECARBOXYLASE"/>
    <property type="match status" value="1"/>
</dbReference>
<evidence type="ECO:0000313" key="1">
    <source>
        <dbReference type="EMBL" id="KIN02242.1"/>
    </source>
</evidence>
<organism evidence="1 2">
    <name type="scientific">Oidiodendron maius (strain Zn)</name>
    <dbReference type="NCBI Taxonomy" id="913774"/>
    <lineage>
        <taxon>Eukaryota</taxon>
        <taxon>Fungi</taxon>
        <taxon>Dikarya</taxon>
        <taxon>Ascomycota</taxon>
        <taxon>Pezizomycotina</taxon>
        <taxon>Leotiomycetes</taxon>
        <taxon>Leotiomycetes incertae sedis</taxon>
        <taxon>Myxotrichaceae</taxon>
        <taxon>Oidiodendron</taxon>
    </lineage>
</organism>
<dbReference type="Gene3D" id="2.40.400.10">
    <property type="entry name" value="Acetoacetate decarboxylase-like"/>
    <property type="match status" value="1"/>
</dbReference>
<gene>
    <name evidence="1" type="ORF">OIDMADRAFT_144818</name>
</gene>
<sequence>MPSSVSDDSIPPAPPPWKLEGTVYTFLTYTSSKAAGYLKSNKAFMYSPLEAGSSFASGEFLGGIGMVQVIRYADTPVGPYDELVVVPGSFGYRRETASGNRKIMKEEKNQRATRVYVSQKQTCWNGRKNWSIPKHLARFSFKTLPGNGISIAVFPHDEPISESRSSSWPIFTAIYQPISYLPRFPISTILAKLVGVDVRLAQPPLPQGGEGAEELVGADKWHRITPYEFSWRASLGWWDLKQGHATEEDLLLATPDDREVIESSENFWPGVGRWRIGMLMENAIIEFPEGEEWGGQES</sequence>
<dbReference type="EMBL" id="KN832875">
    <property type="protein sequence ID" value="KIN02242.1"/>
    <property type="molecule type" value="Genomic_DNA"/>
</dbReference>
<dbReference type="HOGENOM" id="CLU_050866_1_1_1"/>
<reference evidence="1 2" key="1">
    <citation type="submission" date="2014-04" db="EMBL/GenBank/DDBJ databases">
        <authorList>
            <consortium name="DOE Joint Genome Institute"/>
            <person name="Kuo A."/>
            <person name="Martino E."/>
            <person name="Perotto S."/>
            <person name="Kohler A."/>
            <person name="Nagy L.G."/>
            <person name="Floudas D."/>
            <person name="Copeland A."/>
            <person name="Barry K.W."/>
            <person name="Cichocki N."/>
            <person name="Veneault-Fourrey C."/>
            <person name="LaButti K."/>
            <person name="Lindquist E.A."/>
            <person name="Lipzen A."/>
            <person name="Lundell T."/>
            <person name="Morin E."/>
            <person name="Murat C."/>
            <person name="Sun H."/>
            <person name="Tunlid A."/>
            <person name="Henrissat B."/>
            <person name="Grigoriev I.V."/>
            <person name="Hibbett D.S."/>
            <person name="Martin F."/>
            <person name="Nordberg H.P."/>
            <person name="Cantor M.N."/>
            <person name="Hua S.X."/>
        </authorList>
    </citation>
    <scope>NUCLEOTIDE SEQUENCE [LARGE SCALE GENOMIC DNA]</scope>
    <source>
        <strain evidence="1 2">Zn</strain>
    </source>
</reference>
<evidence type="ECO:0000313" key="2">
    <source>
        <dbReference type="Proteomes" id="UP000054321"/>
    </source>
</evidence>
<accession>A0A0C3HIS4</accession>
<dbReference type="STRING" id="913774.A0A0C3HIS4"/>
<dbReference type="InterPro" id="IPR023375">
    <property type="entry name" value="ADC_dom_sf"/>
</dbReference>